<keyword evidence="2" id="KW-1185">Reference proteome</keyword>
<proteinExistence type="predicted"/>
<dbReference type="Proteomes" id="UP000015520">
    <property type="component" value="Unassembled WGS sequence"/>
</dbReference>
<gene>
    <name evidence="1" type="ORF">M947_02195</name>
</gene>
<reference evidence="1 2" key="1">
    <citation type="submission" date="2013-07" db="EMBL/GenBank/DDBJ databases">
        <title>Sulfurimonas hongkongensis AST-10 Genome Sequencing.</title>
        <authorList>
            <person name="Cai L."/>
            <person name="Zhang T."/>
        </authorList>
    </citation>
    <scope>NUCLEOTIDE SEQUENCE [LARGE SCALE GENOMIC DNA]</scope>
    <source>
        <strain evidence="1 2">AST-10</strain>
    </source>
</reference>
<name>T0JHV1_9BACT</name>
<organism evidence="1 2">
    <name type="scientific">Sulfurimonas hongkongensis</name>
    <dbReference type="NCBI Taxonomy" id="1172190"/>
    <lineage>
        <taxon>Bacteria</taxon>
        <taxon>Pseudomonadati</taxon>
        <taxon>Campylobacterota</taxon>
        <taxon>Epsilonproteobacteria</taxon>
        <taxon>Campylobacterales</taxon>
        <taxon>Sulfurimonadaceae</taxon>
        <taxon>Sulfurimonas</taxon>
    </lineage>
</organism>
<dbReference type="EMBL" id="AUPZ01000002">
    <property type="protein sequence ID" value="EQB40640.1"/>
    <property type="molecule type" value="Genomic_DNA"/>
</dbReference>
<dbReference type="AlphaFoldDB" id="T0JHV1"/>
<sequence>MIALAKGDRYDFFSPTSEASVRGIEEGLVPPQGDLYYV</sequence>
<evidence type="ECO:0000313" key="2">
    <source>
        <dbReference type="Proteomes" id="UP000015520"/>
    </source>
</evidence>
<dbReference type="PATRIC" id="fig|1172190.3.peg.430"/>
<protein>
    <submittedName>
        <fullName evidence="1">Uncharacterized protein</fullName>
    </submittedName>
</protein>
<evidence type="ECO:0000313" key="1">
    <source>
        <dbReference type="EMBL" id="EQB40640.1"/>
    </source>
</evidence>
<comment type="caution">
    <text evidence="1">The sequence shown here is derived from an EMBL/GenBank/DDBJ whole genome shotgun (WGS) entry which is preliminary data.</text>
</comment>
<accession>T0JHV1</accession>